<feature type="domain" description="tRNA(Ile)-lysidine synthase substrate-binding" evidence="9">
    <location>
        <begin position="274"/>
        <end position="336"/>
    </location>
</feature>
<comment type="subcellular location">
    <subcellularLocation>
        <location evidence="7">Cytoplasm</location>
    </subcellularLocation>
</comment>
<name>A0A0W1KJN8_9ACTO</name>
<dbReference type="GO" id="GO:0032267">
    <property type="term" value="F:tRNA(Ile)-lysidine synthase activity"/>
    <property type="evidence" value="ECO:0007669"/>
    <property type="project" value="UniProtKB-EC"/>
</dbReference>
<sequence length="346" mass="36592">MSFPAPALTAARHAMSEALAPIPDGGSVLLAVSGGSDSMALTKVAMWASAGRVEVLAATVDHGLRPESGREALAVERYLRGVVDTPIATRVEVAAAGGDGPEGNARAARYARLAEIARAGGELKGCGPLTVVLGHTADDQAETVLMGLGRGSGTRSIAGMARRGHLPGHPDVPMVRPYLHLRRGELRTVCRVLDLPWLEDPSNDVDGPWRSADGGPLRRSQIRHKAMPALEEVLGHGVVDSLCRTAHMAREDDAALSKIAERVRADVTGPEGIDVRALARAPRAVRTRVLREAAGGVGRPGDIVYWHIDALDRLVCGADNNRELDLPGAHACRRANLLTITRAEKS</sequence>
<dbReference type="STRING" id="59561.AQZ59_00769"/>
<accession>A0A0W1KJN8</accession>
<dbReference type="InterPro" id="IPR012795">
    <property type="entry name" value="tRNA_Ile_lys_synt_N"/>
</dbReference>
<gene>
    <name evidence="7 10" type="primary">tilS</name>
    <name evidence="10" type="ORF">AQZ59_00769</name>
</gene>
<dbReference type="GO" id="GO:0006400">
    <property type="term" value="P:tRNA modification"/>
    <property type="evidence" value="ECO:0007669"/>
    <property type="project" value="UniProtKB-UniRule"/>
</dbReference>
<evidence type="ECO:0000313" key="11">
    <source>
        <dbReference type="Proteomes" id="UP000054404"/>
    </source>
</evidence>
<dbReference type="PANTHER" id="PTHR43033">
    <property type="entry name" value="TRNA(ILE)-LYSIDINE SYNTHASE-RELATED"/>
    <property type="match status" value="1"/>
</dbReference>
<dbReference type="InterPro" id="IPR015262">
    <property type="entry name" value="tRNA_Ile_lys_synt_subst-bd"/>
</dbReference>
<evidence type="ECO:0000313" key="10">
    <source>
        <dbReference type="EMBL" id="KTF04248.1"/>
    </source>
</evidence>
<feature type="binding site" evidence="7">
    <location>
        <begin position="33"/>
        <end position="38"/>
    </location>
    <ligand>
        <name>ATP</name>
        <dbReference type="ChEBI" id="CHEBI:30616"/>
    </ligand>
</feature>
<dbReference type="Gene3D" id="3.40.50.620">
    <property type="entry name" value="HUPs"/>
    <property type="match status" value="1"/>
</dbReference>
<dbReference type="SUPFAM" id="SSF82829">
    <property type="entry name" value="MesJ substrate recognition domain-like"/>
    <property type="match status" value="1"/>
</dbReference>
<organism evidence="10 11">
    <name type="scientific">Trueperella bernardiae</name>
    <dbReference type="NCBI Taxonomy" id="59561"/>
    <lineage>
        <taxon>Bacteria</taxon>
        <taxon>Bacillati</taxon>
        <taxon>Actinomycetota</taxon>
        <taxon>Actinomycetes</taxon>
        <taxon>Actinomycetales</taxon>
        <taxon>Actinomycetaceae</taxon>
        <taxon>Trueperella</taxon>
    </lineage>
</organism>
<dbReference type="EC" id="6.3.4.19" evidence="7"/>
<proteinExistence type="inferred from homology"/>
<dbReference type="EMBL" id="LNIZ01000003">
    <property type="protein sequence ID" value="KTF04248.1"/>
    <property type="molecule type" value="Genomic_DNA"/>
</dbReference>
<dbReference type="GO" id="GO:0005737">
    <property type="term" value="C:cytoplasm"/>
    <property type="evidence" value="ECO:0007669"/>
    <property type="project" value="UniProtKB-SubCell"/>
</dbReference>
<keyword evidence="4 7" id="KW-0547">Nucleotide-binding</keyword>
<dbReference type="InterPro" id="IPR014729">
    <property type="entry name" value="Rossmann-like_a/b/a_fold"/>
</dbReference>
<dbReference type="SUPFAM" id="SSF52402">
    <property type="entry name" value="Adenine nucleotide alpha hydrolases-like"/>
    <property type="match status" value="1"/>
</dbReference>
<keyword evidence="2 7" id="KW-0436">Ligase</keyword>
<comment type="catalytic activity">
    <reaction evidence="6 7">
        <text>cytidine(34) in tRNA(Ile2) + L-lysine + ATP = lysidine(34) in tRNA(Ile2) + AMP + diphosphate + H(+)</text>
        <dbReference type="Rhea" id="RHEA:43744"/>
        <dbReference type="Rhea" id="RHEA-COMP:10625"/>
        <dbReference type="Rhea" id="RHEA-COMP:10670"/>
        <dbReference type="ChEBI" id="CHEBI:15378"/>
        <dbReference type="ChEBI" id="CHEBI:30616"/>
        <dbReference type="ChEBI" id="CHEBI:32551"/>
        <dbReference type="ChEBI" id="CHEBI:33019"/>
        <dbReference type="ChEBI" id="CHEBI:82748"/>
        <dbReference type="ChEBI" id="CHEBI:83665"/>
        <dbReference type="ChEBI" id="CHEBI:456215"/>
        <dbReference type="EC" id="6.3.4.19"/>
    </reaction>
</comment>
<evidence type="ECO:0000256" key="4">
    <source>
        <dbReference type="ARBA" id="ARBA00022741"/>
    </source>
</evidence>
<protein>
    <recommendedName>
        <fullName evidence="7">tRNA(Ile)-lysidine synthase</fullName>
        <ecNumber evidence="7">6.3.4.19</ecNumber>
    </recommendedName>
    <alternativeName>
        <fullName evidence="7">tRNA(Ile)-2-lysyl-cytidine synthase</fullName>
    </alternativeName>
    <alternativeName>
        <fullName evidence="7">tRNA(Ile)-lysidine synthetase</fullName>
    </alternativeName>
</protein>
<reference evidence="10 11" key="1">
    <citation type="submission" date="2015-11" db="EMBL/GenBank/DDBJ databases">
        <title>Draft Genome Sequence of the Type Strain Trueperella bernardiae LCDC 89-0504T, Isolated from Blood Culture.</title>
        <authorList>
            <person name="Bernier A.-M."/>
            <person name="Bernard K."/>
        </authorList>
    </citation>
    <scope>NUCLEOTIDE SEQUENCE [LARGE SCALE GENOMIC DNA]</scope>
    <source>
        <strain evidence="10 11">LCDC 89-0504</strain>
    </source>
</reference>
<dbReference type="CDD" id="cd01992">
    <property type="entry name" value="TilS_N"/>
    <property type="match status" value="1"/>
</dbReference>
<dbReference type="RefSeq" id="WP_062613296.1">
    <property type="nucleotide sequence ID" value="NZ_LNIZ01000003.1"/>
</dbReference>
<dbReference type="HAMAP" id="MF_01161">
    <property type="entry name" value="tRNA_Ile_lys_synt"/>
    <property type="match status" value="1"/>
</dbReference>
<evidence type="ECO:0000256" key="7">
    <source>
        <dbReference type="HAMAP-Rule" id="MF_01161"/>
    </source>
</evidence>
<dbReference type="InterPro" id="IPR011063">
    <property type="entry name" value="TilS/TtcA_N"/>
</dbReference>
<comment type="domain">
    <text evidence="7">The N-terminal region contains the highly conserved SGGXDS motif, predicted to be a P-loop motif involved in ATP binding.</text>
</comment>
<evidence type="ECO:0000259" key="8">
    <source>
        <dbReference type="Pfam" id="PF01171"/>
    </source>
</evidence>
<comment type="function">
    <text evidence="7">Ligates lysine onto the cytidine present at position 34 of the AUA codon-specific tRNA(Ile) that contains the anticodon CAU, in an ATP-dependent manner. Cytidine is converted to lysidine, thus changing the amino acid specificity of the tRNA from methionine to isoleucine.</text>
</comment>
<evidence type="ECO:0000256" key="2">
    <source>
        <dbReference type="ARBA" id="ARBA00022598"/>
    </source>
</evidence>
<feature type="domain" description="tRNA(Ile)-lysidine/2-thiocytidine synthase N-terminal" evidence="8">
    <location>
        <begin position="28"/>
        <end position="204"/>
    </location>
</feature>
<dbReference type="Proteomes" id="UP000054404">
    <property type="component" value="Unassembled WGS sequence"/>
</dbReference>
<dbReference type="OrthoDB" id="5244702at2"/>
<keyword evidence="1 7" id="KW-0963">Cytoplasm</keyword>
<keyword evidence="11" id="KW-1185">Reference proteome</keyword>
<evidence type="ECO:0000256" key="5">
    <source>
        <dbReference type="ARBA" id="ARBA00022840"/>
    </source>
</evidence>
<evidence type="ECO:0000256" key="6">
    <source>
        <dbReference type="ARBA" id="ARBA00048539"/>
    </source>
</evidence>
<dbReference type="InterPro" id="IPR012094">
    <property type="entry name" value="tRNA_Ile_lys_synt"/>
</dbReference>
<evidence type="ECO:0000256" key="3">
    <source>
        <dbReference type="ARBA" id="ARBA00022694"/>
    </source>
</evidence>
<dbReference type="GO" id="GO:0005524">
    <property type="term" value="F:ATP binding"/>
    <property type="evidence" value="ECO:0007669"/>
    <property type="project" value="UniProtKB-UniRule"/>
</dbReference>
<dbReference type="AlphaFoldDB" id="A0A0W1KJN8"/>
<dbReference type="PANTHER" id="PTHR43033:SF1">
    <property type="entry name" value="TRNA(ILE)-LYSIDINE SYNTHASE-RELATED"/>
    <property type="match status" value="1"/>
</dbReference>
<dbReference type="PATRIC" id="fig|59561.3.peg.761"/>
<keyword evidence="3 7" id="KW-0819">tRNA processing</keyword>
<evidence type="ECO:0000259" key="9">
    <source>
        <dbReference type="Pfam" id="PF09179"/>
    </source>
</evidence>
<comment type="similarity">
    <text evidence="7">Belongs to the tRNA(Ile)-lysidine synthase family.</text>
</comment>
<evidence type="ECO:0000256" key="1">
    <source>
        <dbReference type="ARBA" id="ARBA00022490"/>
    </source>
</evidence>
<comment type="caution">
    <text evidence="10">The sequence shown here is derived from an EMBL/GenBank/DDBJ whole genome shotgun (WGS) entry which is preliminary data.</text>
</comment>
<dbReference type="Pfam" id="PF09179">
    <property type="entry name" value="TilS"/>
    <property type="match status" value="1"/>
</dbReference>
<dbReference type="Gene3D" id="1.20.59.20">
    <property type="match status" value="1"/>
</dbReference>
<dbReference type="NCBIfam" id="TIGR02432">
    <property type="entry name" value="lysidine_TilS_N"/>
    <property type="match status" value="1"/>
</dbReference>
<keyword evidence="5 7" id="KW-0067">ATP-binding</keyword>
<dbReference type="Pfam" id="PF01171">
    <property type="entry name" value="ATP_bind_3"/>
    <property type="match status" value="1"/>
</dbReference>